<dbReference type="SUPFAM" id="SSF48230">
    <property type="entry name" value="Chondroitin AC/alginate lyase"/>
    <property type="match status" value="1"/>
</dbReference>
<protein>
    <recommendedName>
        <fullName evidence="4">Alginate lyase domain-containing protein</fullName>
    </recommendedName>
</protein>
<accession>A0A4S8QHH7</accession>
<dbReference type="GO" id="GO:0016020">
    <property type="term" value="C:membrane"/>
    <property type="evidence" value="ECO:0007669"/>
    <property type="project" value="InterPro"/>
</dbReference>
<dbReference type="SUPFAM" id="SSF49313">
    <property type="entry name" value="Cadherin-like"/>
    <property type="match status" value="1"/>
</dbReference>
<keyword evidence="3" id="KW-1185">Reference proteome</keyword>
<comment type="caution">
    <text evidence="2">The sequence shown here is derived from an EMBL/GenBank/DDBJ whole genome shotgun (WGS) entry which is preliminary data.</text>
</comment>
<reference evidence="3" key="1">
    <citation type="submission" date="2019-04" db="EMBL/GenBank/DDBJ databases">
        <title>Nocardioides xinjiangensis sp. nov.</title>
        <authorList>
            <person name="Liu S."/>
        </authorList>
    </citation>
    <scope>NUCLEOTIDE SEQUENCE [LARGE SCALE GENOMIC DNA]</scope>
    <source>
        <strain evidence="3">18</strain>
    </source>
</reference>
<gene>
    <name evidence="2" type="ORF">FAB82_13465</name>
</gene>
<dbReference type="RefSeq" id="WP_136535055.1">
    <property type="nucleotide sequence ID" value="NZ_STGY01000054.1"/>
</dbReference>
<dbReference type="GO" id="GO:0005975">
    <property type="term" value="P:carbohydrate metabolic process"/>
    <property type="evidence" value="ECO:0007669"/>
    <property type="project" value="UniProtKB-ARBA"/>
</dbReference>
<dbReference type="Proteomes" id="UP000308760">
    <property type="component" value="Unassembled WGS sequence"/>
</dbReference>
<evidence type="ECO:0000313" key="3">
    <source>
        <dbReference type="Proteomes" id="UP000308760"/>
    </source>
</evidence>
<dbReference type="AlphaFoldDB" id="A0A4S8QHH7"/>
<dbReference type="InterPro" id="IPR013783">
    <property type="entry name" value="Ig-like_fold"/>
</dbReference>
<feature type="chain" id="PRO_5039160597" description="Alginate lyase domain-containing protein" evidence="1">
    <location>
        <begin position="31"/>
        <end position="933"/>
    </location>
</feature>
<dbReference type="OrthoDB" id="99456at2"/>
<name>A0A4S8QHH7_9ACTN</name>
<reference evidence="2 3" key="2">
    <citation type="submission" date="2019-05" db="EMBL/GenBank/DDBJ databases">
        <title>Glycomyces buryatensis sp. nov.</title>
        <authorList>
            <person name="Nikitina E."/>
        </authorList>
    </citation>
    <scope>NUCLEOTIDE SEQUENCE [LARGE SCALE GENOMIC DNA]</scope>
    <source>
        <strain evidence="2 3">18</strain>
    </source>
</reference>
<dbReference type="InterPro" id="IPR008929">
    <property type="entry name" value="Chondroitin_lyas"/>
</dbReference>
<dbReference type="Gene3D" id="2.60.40.10">
    <property type="entry name" value="Immunoglobulins"/>
    <property type="match status" value="1"/>
</dbReference>
<dbReference type="Gene3D" id="1.50.10.100">
    <property type="entry name" value="Chondroitin AC/alginate lyase"/>
    <property type="match status" value="1"/>
</dbReference>
<proteinExistence type="predicted"/>
<organism evidence="2 3">
    <name type="scientific">Glycomyces buryatensis</name>
    <dbReference type="NCBI Taxonomy" id="2570927"/>
    <lineage>
        <taxon>Bacteria</taxon>
        <taxon>Bacillati</taxon>
        <taxon>Actinomycetota</taxon>
        <taxon>Actinomycetes</taxon>
        <taxon>Glycomycetales</taxon>
        <taxon>Glycomycetaceae</taxon>
        <taxon>Glycomyces</taxon>
    </lineage>
</organism>
<dbReference type="InterPro" id="IPR015919">
    <property type="entry name" value="Cadherin-like_sf"/>
</dbReference>
<keyword evidence="1" id="KW-0732">Signal</keyword>
<evidence type="ECO:0008006" key="4">
    <source>
        <dbReference type="Google" id="ProtNLM"/>
    </source>
</evidence>
<feature type="non-terminal residue" evidence="2">
    <location>
        <position position="933"/>
    </location>
</feature>
<evidence type="ECO:0000313" key="2">
    <source>
        <dbReference type="EMBL" id="THV40859.1"/>
    </source>
</evidence>
<evidence type="ECO:0000256" key="1">
    <source>
        <dbReference type="SAM" id="SignalP"/>
    </source>
</evidence>
<dbReference type="Pfam" id="PF05345">
    <property type="entry name" value="He_PIG"/>
    <property type="match status" value="1"/>
</dbReference>
<dbReference type="Gene3D" id="2.60.120.260">
    <property type="entry name" value="Galactose-binding domain-like"/>
    <property type="match status" value="1"/>
</dbReference>
<dbReference type="EMBL" id="STGY01000054">
    <property type="protein sequence ID" value="THV40859.1"/>
    <property type="molecule type" value="Genomic_DNA"/>
</dbReference>
<feature type="signal peptide" evidence="1">
    <location>
        <begin position="1"/>
        <end position="30"/>
    </location>
</feature>
<dbReference type="GO" id="GO:0005509">
    <property type="term" value="F:calcium ion binding"/>
    <property type="evidence" value="ECO:0007669"/>
    <property type="project" value="InterPro"/>
</dbReference>
<sequence>MRQVEKRRPRWLRSIVAAVAVAAGTLTATAAPAQGAGAADLITDNVVEINETVSDAGFVHPGVGLSADDLRNAQEMVRTGQEPWASYFDAMAATGHASKTFRASNSKSASEPDVALDPNYNHGSLRGRQTRDSFGALTQSLMWTMTGDEVYRKNAIQVLRTWASMNPDGYKYFPDAHIHTGHPLYQHLMAAEIIRATEPLDDDSPGEYDGYDVVWSETDDANLLGNYANPIVDVFNFSNERWMNQHNFGLFGRIATAIYADDTEGYATGVEWYTVNTSFDDYINGAMVPQMPLIEADDPDNPYGEDFVQVREMGRDNAHSEANVDNFAGLARMLEVQSTKVDPVDGTVSSADNAVSAYDFFDRRLLDGAEQLYKFMMGGQVPWIDERGWNGTISQAYRGRMYNMISVAELYYEYSIERGVDLEAEAPHLSLLASRMDGPIFYRGTGVSNFWAQGDKNPEYWVAFPEELAGNAPPAQPENPTLHFDDNSLLLDDGTEYVTEDDETFARASLSETGTTSAMPRMERGQDTVIGLKYRSNGPADLEVLANEEPTGLNPNEEPAHTIAERELPDTGGEWRYIAYPAGGNTLNFFRLTGADGITVDLHSVILSGQTDLTAPEFKQADNPFYLTAGTETKLDLAADDTGGNVSYTAQGLPEGASFDAGTLSWTPTEADAGRHEVQVVADDGETVAARTFELVVAEDRAEMIDKLLDDTVDPDAVYTAATYEPFQAALADAEALTDTGTDAEFREAFTALQETIAALSLLNPQLDDGSLDYPELVTATVLNEGAVAAMADGSKYNKNGDVRAGSFYLDFGPGYRVAAEEIGLQANFAFPMRSQGTNVYGSNDGITWDLLSSRETSDTNDFETIPVVDEHQGEQYRYFKLQLDNPGPPIDPAYPGIWSIGEFHVFGERSEVPGTISDVTMASADAVDGRVT</sequence>